<name>A0A7W6E733_9RHOB</name>
<feature type="signal peptide" evidence="1">
    <location>
        <begin position="1"/>
        <end position="17"/>
    </location>
</feature>
<dbReference type="PANTHER" id="PTHR21666">
    <property type="entry name" value="PEPTIDASE-RELATED"/>
    <property type="match status" value="1"/>
</dbReference>
<feature type="domain" description="M23ase beta-sheet core" evidence="2">
    <location>
        <begin position="60"/>
        <end position="178"/>
    </location>
</feature>
<proteinExistence type="predicted"/>
<evidence type="ECO:0000313" key="4">
    <source>
        <dbReference type="Proteomes" id="UP000530268"/>
    </source>
</evidence>
<dbReference type="Pfam" id="PF01551">
    <property type="entry name" value="Peptidase_M23"/>
    <property type="match status" value="1"/>
</dbReference>
<dbReference type="EMBL" id="JACIEI010000002">
    <property type="protein sequence ID" value="MBB3993240.1"/>
    <property type="molecule type" value="Genomic_DNA"/>
</dbReference>
<evidence type="ECO:0000313" key="3">
    <source>
        <dbReference type="EMBL" id="MBB3993240.1"/>
    </source>
</evidence>
<evidence type="ECO:0000256" key="1">
    <source>
        <dbReference type="SAM" id="SignalP"/>
    </source>
</evidence>
<dbReference type="InterPro" id="IPR050570">
    <property type="entry name" value="Cell_wall_metabolism_enzyme"/>
</dbReference>
<gene>
    <name evidence="3" type="ORF">GGR95_000868</name>
</gene>
<dbReference type="InterPro" id="IPR011055">
    <property type="entry name" value="Dup_hybrid_motif"/>
</dbReference>
<dbReference type="Gene3D" id="2.70.70.10">
    <property type="entry name" value="Glucose Permease (Domain IIA)"/>
    <property type="match status" value="1"/>
</dbReference>
<dbReference type="SUPFAM" id="SSF51261">
    <property type="entry name" value="Duplicated hybrid motif"/>
    <property type="match status" value="1"/>
</dbReference>
<evidence type="ECO:0000259" key="2">
    <source>
        <dbReference type="Pfam" id="PF01551"/>
    </source>
</evidence>
<dbReference type="Proteomes" id="UP000530268">
    <property type="component" value="Unassembled WGS sequence"/>
</dbReference>
<dbReference type="GO" id="GO:0004222">
    <property type="term" value="F:metalloendopeptidase activity"/>
    <property type="evidence" value="ECO:0007669"/>
    <property type="project" value="TreeGrafter"/>
</dbReference>
<dbReference type="AlphaFoldDB" id="A0A7W6E733"/>
<dbReference type="RefSeq" id="WP_184563136.1">
    <property type="nucleotide sequence ID" value="NZ_JACIEI010000002.1"/>
</dbReference>
<reference evidence="3 4" key="1">
    <citation type="submission" date="2020-08" db="EMBL/GenBank/DDBJ databases">
        <title>Genomic Encyclopedia of Type Strains, Phase IV (KMG-IV): sequencing the most valuable type-strain genomes for metagenomic binning, comparative biology and taxonomic classification.</title>
        <authorList>
            <person name="Goeker M."/>
        </authorList>
    </citation>
    <scope>NUCLEOTIDE SEQUENCE [LARGE SCALE GENOMIC DNA]</scope>
    <source>
        <strain evidence="3 4">DSM 102234</strain>
    </source>
</reference>
<dbReference type="CDD" id="cd12797">
    <property type="entry name" value="M23_peptidase"/>
    <property type="match status" value="1"/>
</dbReference>
<protein>
    <recommendedName>
        <fullName evidence="2">M23ase beta-sheet core domain-containing protein</fullName>
    </recommendedName>
</protein>
<keyword evidence="1" id="KW-0732">Signal</keyword>
<dbReference type="PANTHER" id="PTHR21666:SF270">
    <property type="entry name" value="MUREIN HYDROLASE ACTIVATOR ENVC"/>
    <property type="match status" value="1"/>
</dbReference>
<sequence>MRLKVLILFSLAVPATAGELSLTSPIDCDLNGPCYIQQYVDQDASDKVSDFTCSGLSYDGHKGTDFALASSDMIAQGVDVLASAAGVVSGVRDGIEDVRFTSKNSQATEGRECGNGVIIRHDGGWETQYCHMRQNSVSVERGQQIQAGDVLGQVGMSGRAAFPHVHLSVRRDGNVVDPFDPDGTITCGEVDQNTLWSDLPPYRAGGIISIGTGAEVPEFSSVRDNSVPLPNAQSEALVFYAFLFGTQKGDVVQLSLSGPDGGVLVERDTLMKRRQAQSFRAIGKKLRAERWPAGAYEGNAALIRSGKIVEQQALTLTLP</sequence>
<comment type="caution">
    <text evidence="3">The sequence shown here is derived from an EMBL/GenBank/DDBJ whole genome shotgun (WGS) entry which is preliminary data.</text>
</comment>
<keyword evidence="4" id="KW-1185">Reference proteome</keyword>
<accession>A0A7W6E733</accession>
<organism evidence="3 4">
    <name type="scientific">Sulfitobacter undariae</name>
    <dbReference type="NCBI Taxonomy" id="1563671"/>
    <lineage>
        <taxon>Bacteria</taxon>
        <taxon>Pseudomonadati</taxon>
        <taxon>Pseudomonadota</taxon>
        <taxon>Alphaproteobacteria</taxon>
        <taxon>Rhodobacterales</taxon>
        <taxon>Roseobacteraceae</taxon>
        <taxon>Sulfitobacter</taxon>
    </lineage>
</organism>
<dbReference type="InterPro" id="IPR016047">
    <property type="entry name" value="M23ase_b-sheet_dom"/>
</dbReference>
<feature type="chain" id="PRO_5030577216" description="M23ase beta-sheet core domain-containing protein" evidence="1">
    <location>
        <begin position="18"/>
        <end position="319"/>
    </location>
</feature>